<proteinExistence type="predicted"/>
<evidence type="ECO:0000313" key="2">
    <source>
        <dbReference type="EMBL" id="SDD43372.1"/>
    </source>
</evidence>
<keyword evidence="1" id="KW-0472">Membrane</keyword>
<sequence length="222" mass="24607">MLDVSPATCLIVAAALPLLFSVALFWRSRRPAGLGGRLLRLGLALALAFFALILALLGLAIFGYARLLQETDVATLAVRQVEPQRFAVDLGLPDGTQHRFELTGDQWQLDARVLRWRLPALLAGAPSLYRLERLSSRYSEAEQEREAPRSVHALGAQAFPDLWTLRRQFPQYLGFVDADFGSGVYLPLIDGARYRVSLGPRGGLVARPADAQTERLLQDARW</sequence>
<protein>
    <recommendedName>
        <fullName evidence="4">Cation/multidrug efflux pump</fullName>
    </recommendedName>
</protein>
<keyword evidence="1" id="KW-1133">Transmembrane helix</keyword>
<dbReference type="Proteomes" id="UP000199603">
    <property type="component" value="Unassembled WGS sequence"/>
</dbReference>
<accession>A0A1G6UPV6</accession>
<dbReference type="RefSeq" id="WP_091240457.1">
    <property type="nucleotide sequence ID" value="NZ_FNAG01000002.1"/>
</dbReference>
<dbReference type="STRING" id="265719.SAMN04488509_102437"/>
<keyword evidence="3" id="KW-1185">Reference proteome</keyword>
<organism evidence="2 3">
    <name type="scientific">Aquimonas voraii</name>
    <dbReference type="NCBI Taxonomy" id="265719"/>
    <lineage>
        <taxon>Bacteria</taxon>
        <taxon>Pseudomonadati</taxon>
        <taxon>Pseudomonadota</taxon>
        <taxon>Gammaproteobacteria</taxon>
        <taxon>Lysobacterales</taxon>
        <taxon>Lysobacteraceae</taxon>
        <taxon>Aquimonas</taxon>
    </lineage>
</organism>
<dbReference type="EMBL" id="FNAG01000002">
    <property type="protein sequence ID" value="SDD43372.1"/>
    <property type="molecule type" value="Genomic_DNA"/>
</dbReference>
<name>A0A1G6UPV6_9GAMM</name>
<reference evidence="2 3" key="1">
    <citation type="submission" date="2016-10" db="EMBL/GenBank/DDBJ databases">
        <authorList>
            <person name="de Groot N.N."/>
        </authorList>
    </citation>
    <scope>NUCLEOTIDE SEQUENCE [LARGE SCALE GENOMIC DNA]</scope>
    <source>
        <strain evidence="2 3">DSM 16957</strain>
    </source>
</reference>
<feature type="transmembrane region" description="Helical" evidence="1">
    <location>
        <begin position="6"/>
        <end position="26"/>
    </location>
</feature>
<keyword evidence="1" id="KW-0812">Transmembrane</keyword>
<feature type="transmembrane region" description="Helical" evidence="1">
    <location>
        <begin position="38"/>
        <end position="65"/>
    </location>
</feature>
<dbReference type="AlphaFoldDB" id="A0A1G6UPV6"/>
<evidence type="ECO:0000313" key="3">
    <source>
        <dbReference type="Proteomes" id="UP000199603"/>
    </source>
</evidence>
<dbReference type="OrthoDB" id="9156649at2"/>
<gene>
    <name evidence="2" type="ORF">SAMN04488509_102437</name>
</gene>
<evidence type="ECO:0000256" key="1">
    <source>
        <dbReference type="SAM" id="Phobius"/>
    </source>
</evidence>
<evidence type="ECO:0008006" key="4">
    <source>
        <dbReference type="Google" id="ProtNLM"/>
    </source>
</evidence>